<evidence type="ECO:0000256" key="2">
    <source>
        <dbReference type="ARBA" id="ARBA00023015"/>
    </source>
</evidence>
<dbReference type="Gene3D" id="3.40.190.290">
    <property type="match status" value="1"/>
</dbReference>
<evidence type="ECO:0000313" key="7">
    <source>
        <dbReference type="Proteomes" id="UP000256862"/>
    </source>
</evidence>
<dbReference type="GO" id="GO:0010628">
    <property type="term" value="P:positive regulation of gene expression"/>
    <property type="evidence" value="ECO:0007669"/>
    <property type="project" value="TreeGrafter"/>
</dbReference>
<dbReference type="InterPro" id="IPR036388">
    <property type="entry name" value="WH-like_DNA-bd_sf"/>
</dbReference>
<dbReference type="PANTHER" id="PTHR30427">
    <property type="entry name" value="TRANSCRIPTIONAL ACTIVATOR PROTEIN LYSR"/>
    <property type="match status" value="1"/>
</dbReference>
<dbReference type="Pfam" id="PF03466">
    <property type="entry name" value="LysR_substrate"/>
    <property type="match status" value="1"/>
</dbReference>
<dbReference type="AlphaFoldDB" id="A0A976GB18"/>
<proteinExistence type="inferred from homology"/>
<keyword evidence="4" id="KW-0804">Transcription</keyword>
<dbReference type="Proteomes" id="UP000256862">
    <property type="component" value="Chromosome CO2235"/>
</dbReference>
<evidence type="ECO:0000259" key="5">
    <source>
        <dbReference type="PROSITE" id="PS50931"/>
    </source>
</evidence>
<dbReference type="SUPFAM" id="SSF46785">
    <property type="entry name" value="Winged helix' DNA-binding domain"/>
    <property type="match status" value="1"/>
</dbReference>
<evidence type="ECO:0000256" key="3">
    <source>
        <dbReference type="ARBA" id="ARBA00023125"/>
    </source>
</evidence>
<feature type="domain" description="HTH lysR-type" evidence="5">
    <location>
        <begin position="15"/>
        <end position="72"/>
    </location>
</feature>
<gene>
    <name evidence="6" type="ORF">CO2235_60092</name>
</gene>
<evidence type="ECO:0000313" key="6">
    <source>
        <dbReference type="EMBL" id="SPC16875.1"/>
    </source>
</evidence>
<sequence length="342" mass="37351">MACTPQFPALPLKPMRLRQIEVFRAVMLTGTVSEAARLLHVSQPVVTRVLQHAEASLGFRLFERVRGRLQPTPEANALYGDVERLYGEIERVRRVSESLRHKGAGRLRVAATPSLANPLLVPAVRRFCARHPDTQVQVLTHHTDEIVGALLANQIDLGFAFSPPRHEAISSEPVASGRMLLAVPRSQPLPAAGRRRQVPMQRLMERPFIGYDDNSSLGLLVRQTLARHALEPRSTLEVQTYSLALALVDAGLGLTLLDQYTALSANPGHVALHDVAPELPFEIQMLRASHRAGSSLADDLRVQFAQAAQELAATLPQRLEAPVVSLDGALPGGARARTAMPE</sequence>
<organism evidence="6 7">
    <name type="scientific">Cupriavidus oxalaticus</name>
    <dbReference type="NCBI Taxonomy" id="96344"/>
    <lineage>
        <taxon>Bacteria</taxon>
        <taxon>Pseudomonadati</taxon>
        <taxon>Pseudomonadota</taxon>
        <taxon>Betaproteobacteria</taxon>
        <taxon>Burkholderiales</taxon>
        <taxon>Burkholderiaceae</taxon>
        <taxon>Cupriavidus</taxon>
    </lineage>
</organism>
<comment type="similarity">
    <text evidence="1">Belongs to the LysR transcriptional regulatory family.</text>
</comment>
<keyword evidence="3" id="KW-0238">DNA-binding</keyword>
<reference evidence="6 7" key="1">
    <citation type="submission" date="2018-01" db="EMBL/GenBank/DDBJ databases">
        <authorList>
            <person name="Clerissi C."/>
        </authorList>
    </citation>
    <scope>NUCLEOTIDE SEQUENCE [LARGE SCALE GENOMIC DNA]</scope>
    <source>
        <strain evidence="6">Cupriavidus oxalaticus LMG 2235</strain>
    </source>
</reference>
<dbReference type="Pfam" id="PF00126">
    <property type="entry name" value="HTH_1"/>
    <property type="match status" value="1"/>
</dbReference>
<dbReference type="InterPro" id="IPR005119">
    <property type="entry name" value="LysR_subst-bd"/>
</dbReference>
<dbReference type="GO" id="GO:0009089">
    <property type="term" value="P:lysine biosynthetic process via diaminopimelate"/>
    <property type="evidence" value="ECO:0007669"/>
    <property type="project" value="TreeGrafter"/>
</dbReference>
<dbReference type="SUPFAM" id="SSF53850">
    <property type="entry name" value="Periplasmic binding protein-like II"/>
    <property type="match status" value="1"/>
</dbReference>
<dbReference type="InterPro" id="IPR000847">
    <property type="entry name" value="LysR_HTH_N"/>
</dbReference>
<dbReference type="InterPro" id="IPR036390">
    <property type="entry name" value="WH_DNA-bd_sf"/>
</dbReference>
<name>A0A976GB18_9BURK</name>
<dbReference type="PROSITE" id="PS50931">
    <property type="entry name" value="HTH_LYSR"/>
    <property type="match status" value="1"/>
</dbReference>
<accession>A0A976GB18</accession>
<dbReference type="GO" id="GO:0043565">
    <property type="term" value="F:sequence-specific DNA binding"/>
    <property type="evidence" value="ECO:0007669"/>
    <property type="project" value="TreeGrafter"/>
</dbReference>
<dbReference type="Gene3D" id="1.10.10.10">
    <property type="entry name" value="Winged helix-like DNA-binding domain superfamily/Winged helix DNA-binding domain"/>
    <property type="match status" value="1"/>
</dbReference>
<dbReference type="GO" id="GO:0003700">
    <property type="term" value="F:DNA-binding transcription factor activity"/>
    <property type="evidence" value="ECO:0007669"/>
    <property type="project" value="InterPro"/>
</dbReference>
<evidence type="ECO:0000256" key="1">
    <source>
        <dbReference type="ARBA" id="ARBA00009437"/>
    </source>
</evidence>
<dbReference type="EMBL" id="OGUS01000128">
    <property type="protein sequence ID" value="SPC16875.1"/>
    <property type="molecule type" value="Genomic_DNA"/>
</dbReference>
<keyword evidence="2" id="KW-0805">Transcription regulation</keyword>
<dbReference type="PANTHER" id="PTHR30427:SF1">
    <property type="entry name" value="TRANSCRIPTIONAL ACTIVATOR PROTEIN LYSR"/>
    <property type="match status" value="1"/>
</dbReference>
<protein>
    <submittedName>
        <fullName evidence="6">LysR family transcriptional regulator</fullName>
    </submittedName>
</protein>
<evidence type="ECO:0000256" key="4">
    <source>
        <dbReference type="ARBA" id="ARBA00023163"/>
    </source>
</evidence>
<comment type="caution">
    <text evidence="6">The sequence shown here is derived from an EMBL/GenBank/DDBJ whole genome shotgun (WGS) entry which is preliminary data.</text>
</comment>